<accession>A0DQ44</accession>
<evidence type="ECO:0000313" key="2">
    <source>
        <dbReference type="EMBL" id="CAK85161.1"/>
    </source>
</evidence>
<feature type="compositionally biased region" description="Basic and acidic residues" evidence="1">
    <location>
        <begin position="249"/>
        <end position="267"/>
    </location>
</feature>
<gene>
    <name evidence="2" type="ORF">GSPATT00002561001</name>
</gene>
<dbReference type="RefSeq" id="XP_001452558.1">
    <property type="nucleotide sequence ID" value="XM_001452521.2"/>
</dbReference>
<dbReference type="Pfam" id="PF07004">
    <property type="entry name" value="SHIPPO-rpt"/>
    <property type="match status" value="2"/>
</dbReference>
<dbReference type="HOGENOM" id="CLU_907504_0_0_1"/>
<proteinExistence type="predicted"/>
<dbReference type="InParanoid" id="A0DQ44"/>
<feature type="region of interest" description="Disordered" evidence="1">
    <location>
        <begin position="236"/>
        <end position="282"/>
    </location>
</feature>
<reference evidence="2 3" key="1">
    <citation type="journal article" date="2006" name="Nature">
        <title>Global trends of whole-genome duplications revealed by the ciliate Paramecium tetraurelia.</title>
        <authorList>
            <consortium name="Genoscope"/>
            <person name="Aury J.-M."/>
            <person name="Jaillon O."/>
            <person name="Duret L."/>
            <person name="Noel B."/>
            <person name="Jubin C."/>
            <person name="Porcel B.M."/>
            <person name="Segurens B."/>
            <person name="Daubin V."/>
            <person name="Anthouard V."/>
            <person name="Aiach N."/>
            <person name="Arnaiz O."/>
            <person name="Billaut A."/>
            <person name="Beisson J."/>
            <person name="Blanc I."/>
            <person name="Bouhouche K."/>
            <person name="Camara F."/>
            <person name="Duharcourt S."/>
            <person name="Guigo R."/>
            <person name="Gogendeau D."/>
            <person name="Katinka M."/>
            <person name="Keller A.-M."/>
            <person name="Kissmehl R."/>
            <person name="Klotz C."/>
            <person name="Koll F."/>
            <person name="Le Moue A."/>
            <person name="Lepere C."/>
            <person name="Malinsky S."/>
            <person name="Nowacki M."/>
            <person name="Nowak J.K."/>
            <person name="Plattner H."/>
            <person name="Poulain J."/>
            <person name="Ruiz F."/>
            <person name="Serrano V."/>
            <person name="Zagulski M."/>
            <person name="Dessen P."/>
            <person name="Betermier M."/>
            <person name="Weissenbach J."/>
            <person name="Scarpelli C."/>
            <person name="Schachter V."/>
            <person name="Sperling L."/>
            <person name="Meyer E."/>
            <person name="Cohen J."/>
            <person name="Wincker P."/>
        </authorList>
    </citation>
    <scope>NUCLEOTIDE SEQUENCE [LARGE SCALE GENOMIC DNA]</scope>
    <source>
        <strain evidence="2 3">Stock d4-2</strain>
    </source>
</reference>
<evidence type="ECO:0000313" key="3">
    <source>
        <dbReference type="Proteomes" id="UP000000600"/>
    </source>
</evidence>
<organism evidence="2 3">
    <name type="scientific">Paramecium tetraurelia</name>
    <dbReference type="NCBI Taxonomy" id="5888"/>
    <lineage>
        <taxon>Eukaryota</taxon>
        <taxon>Sar</taxon>
        <taxon>Alveolata</taxon>
        <taxon>Ciliophora</taxon>
        <taxon>Intramacronucleata</taxon>
        <taxon>Oligohymenophorea</taxon>
        <taxon>Peniculida</taxon>
        <taxon>Parameciidae</taxon>
        <taxon>Paramecium</taxon>
    </lineage>
</organism>
<sequence length="316" mass="36421">MRRVQSAAPNLEFSMEDMFRIATKQTSTFGIEGYEVTKKYADPLKQMEDRKFSAQKKGQKNLGYVTKRGHYLEDQKKIYEKLPAPNKYDIVKPWVTEAQSARPRTAPPKRQFQRFINLEQHLQIKYLREAKLRGVPGSGKYNVEKPLDEVLKQVEEQKKKKIEAGERPTYLNEIQHLAVINPGPGNYNPRPISKKLKKNETKPADFIAKHGEQAKKRGKSAMPDVGSYNPEPVSFTTFNKLQGNSKKKERVDKHTFGTDVRFKDPKKSKSKQGLLPGPGQYPMIVQWQGKEQDKSKAKIKNYMQSTTKGIQRSIYY</sequence>
<dbReference type="KEGG" id="ptm:GSPATT00002561001"/>
<dbReference type="OrthoDB" id="406368at2759"/>
<dbReference type="EMBL" id="CT868540">
    <property type="protein sequence ID" value="CAK85161.1"/>
    <property type="molecule type" value="Genomic_DNA"/>
</dbReference>
<protein>
    <submittedName>
        <fullName evidence="2">Uncharacterized protein</fullName>
    </submittedName>
</protein>
<dbReference type="OMA" id="PWVTEAQ"/>
<dbReference type="AlphaFoldDB" id="A0DQ44"/>
<name>A0DQ44_PARTE</name>
<dbReference type="InterPro" id="IPR010736">
    <property type="entry name" value="SHIPPO-rpt"/>
</dbReference>
<keyword evidence="3" id="KW-1185">Reference proteome</keyword>
<evidence type="ECO:0000256" key="1">
    <source>
        <dbReference type="SAM" id="MobiDB-lite"/>
    </source>
</evidence>
<dbReference type="Proteomes" id="UP000000600">
    <property type="component" value="Unassembled WGS sequence"/>
</dbReference>
<dbReference type="eggNOG" id="ENOG502SNSY">
    <property type="taxonomic scope" value="Eukaryota"/>
</dbReference>
<dbReference type="GeneID" id="5038343"/>